<gene>
    <name evidence="3" type="ORF">CTOB1V02_LOCUS10567</name>
</gene>
<evidence type="ECO:0000313" key="3">
    <source>
        <dbReference type="EMBL" id="CAD7232739.1"/>
    </source>
</evidence>
<name>A0A7R8WJ61_9CRUS</name>
<dbReference type="InterPro" id="IPR002110">
    <property type="entry name" value="Ankyrin_rpt"/>
</dbReference>
<dbReference type="SUPFAM" id="SSF48403">
    <property type="entry name" value="Ankyrin repeat"/>
    <property type="match status" value="1"/>
</dbReference>
<dbReference type="SMART" id="SM00248">
    <property type="entry name" value="ANK"/>
    <property type="match status" value="3"/>
</dbReference>
<dbReference type="EMBL" id="OB665066">
    <property type="protein sequence ID" value="CAD7232739.1"/>
    <property type="molecule type" value="Genomic_DNA"/>
</dbReference>
<sequence length="215" mass="24086">MFREGLFLEPCTAEVYQMRWSRLRLTSRPSSPTGRTWRETTTTAIPTVSSPEKEILWASQEGKVEDIARLLEADPKLVDVRDQDGYTPLHRACYGSHDEVVELLLKYDAPVDAQTIDGWTPLHSAALWGADKCMAMLLNAPRINVNAQSNGGQTPLHVACSSGHTSRVALIQLLSHPWIQPDLKNQQGETAYEVAERHTPYAYLFQMADKAVNQI</sequence>
<protein>
    <submittedName>
        <fullName evidence="3">Uncharacterized protein</fullName>
    </submittedName>
</protein>
<reference evidence="3" key="1">
    <citation type="submission" date="2020-11" db="EMBL/GenBank/DDBJ databases">
        <authorList>
            <person name="Tran Van P."/>
        </authorList>
    </citation>
    <scope>NUCLEOTIDE SEQUENCE</scope>
</reference>
<keyword evidence="2" id="KW-0040">ANK repeat</keyword>
<evidence type="ECO:0000256" key="1">
    <source>
        <dbReference type="ARBA" id="ARBA00022737"/>
    </source>
</evidence>
<dbReference type="PROSITE" id="PS50297">
    <property type="entry name" value="ANK_REP_REGION"/>
    <property type="match status" value="2"/>
</dbReference>
<dbReference type="Pfam" id="PF12796">
    <property type="entry name" value="Ank_2"/>
    <property type="match status" value="1"/>
</dbReference>
<dbReference type="Gene3D" id="1.25.40.20">
    <property type="entry name" value="Ankyrin repeat-containing domain"/>
    <property type="match status" value="2"/>
</dbReference>
<dbReference type="PANTHER" id="PTHR24198:SF165">
    <property type="entry name" value="ANKYRIN REPEAT-CONTAINING PROTEIN-RELATED"/>
    <property type="match status" value="1"/>
</dbReference>
<evidence type="ECO:0000256" key="2">
    <source>
        <dbReference type="ARBA" id="ARBA00023043"/>
    </source>
</evidence>
<proteinExistence type="predicted"/>
<dbReference type="PANTHER" id="PTHR24198">
    <property type="entry name" value="ANKYRIN REPEAT AND PROTEIN KINASE DOMAIN-CONTAINING PROTEIN"/>
    <property type="match status" value="1"/>
</dbReference>
<organism evidence="3">
    <name type="scientific">Cyprideis torosa</name>
    <dbReference type="NCBI Taxonomy" id="163714"/>
    <lineage>
        <taxon>Eukaryota</taxon>
        <taxon>Metazoa</taxon>
        <taxon>Ecdysozoa</taxon>
        <taxon>Arthropoda</taxon>
        <taxon>Crustacea</taxon>
        <taxon>Oligostraca</taxon>
        <taxon>Ostracoda</taxon>
        <taxon>Podocopa</taxon>
        <taxon>Podocopida</taxon>
        <taxon>Cytherocopina</taxon>
        <taxon>Cytheroidea</taxon>
        <taxon>Cytherideidae</taxon>
        <taxon>Cyprideis</taxon>
    </lineage>
</organism>
<dbReference type="AlphaFoldDB" id="A0A7R8WJ61"/>
<dbReference type="OrthoDB" id="19174at2759"/>
<dbReference type="InterPro" id="IPR036770">
    <property type="entry name" value="Ankyrin_rpt-contain_sf"/>
</dbReference>
<keyword evidence="1" id="KW-0677">Repeat</keyword>
<dbReference type="PROSITE" id="PS50088">
    <property type="entry name" value="ANK_REPEAT"/>
    <property type="match status" value="3"/>
</dbReference>
<dbReference type="Pfam" id="PF00023">
    <property type="entry name" value="Ank"/>
    <property type="match status" value="1"/>
</dbReference>
<accession>A0A7R8WJ61</accession>